<accession>A0A9D2AFK8</accession>
<keyword evidence="1" id="KW-1133">Transmembrane helix</keyword>
<reference evidence="2" key="1">
    <citation type="journal article" date="2021" name="PeerJ">
        <title>Extensive microbial diversity within the chicken gut microbiome revealed by metagenomics and culture.</title>
        <authorList>
            <person name="Gilroy R."/>
            <person name="Ravi A."/>
            <person name="Getino M."/>
            <person name="Pursley I."/>
            <person name="Horton D.L."/>
            <person name="Alikhan N.F."/>
            <person name="Baker D."/>
            <person name="Gharbi K."/>
            <person name="Hall N."/>
            <person name="Watson M."/>
            <person name="Adriaenssens E.M."/>
            <person name="Foster-Nyarko E."/>
            <person name="Jarju S."/>
            <person name="Secka A."/>
            <person name="Antonio M."/>
            <person name="Oren A."/>
            <person name="Chaudhuri R.R."/>
            <person name="La Ragione R."/>
            <person name="Hildebrand F."/>
            <person name="Pallen M.J."/>
        </authorList>
    </citation>
    <scope>NUCLEOTIDE SEQUENCE</scope>
    <source>
        <strain evidence="2">811</strain>
    </source>
</reference>
<comment type="caution">
    <text evidence="2">The sequence shown here is derived from an EMBL/GenBank/DDBJ whole genome shotgun (WGS) entry which is preliminary data.</text>
</comment>
<dbReference type="EMBL" id="DXFX01000075">
    <property type="protein sequence ID" value="HIX07988.1"/>
    <property type="molecule type" value="Genomic_DNA"/>
</dbReference>
<gene>
    <name evidence="2" type="ORF">H9741_05930</name>
</gene>
<organism evidence="2 3">
    <name type="scientific">Candidatus Borkfalkia faecipullorum</name>
    <dbReference type="NCBI Taxonomy" id="2838510"/>
    <lineage>
        <taxon>Bacteria</taxon>
        <taxon>Bacillati</taxon>
        <taxon>Bacillota</taxon>
        <taxon>Clostridia</taxon>
        <taxon>Christensenellales</taxon>
        <taxon>Christensenellaceae</taxon>
        <taxon>Candidatus Borkfalkia</taxon>
    </lineage>
</organism>
<dbReference type="Pfam" id="PF09548">
    <property type="entry name" value="Spore_III_AB"/>
    <property type="match status" value="1"/>
</dbReference>
<keyword evidence="1" id="KW-0472">Membrane</keyword>
<dbReference type="InterPro" id="IPR014198">
    <property type="entry name" value="Spore_III_AB"/>
</dbReference>
<reference evidence="2" key="2">
    <citation type="submission" date="2021-04" db="EMBL/GenBank/DDBJ databases">
        <authorList>
            <person name="Gilroy R."/>
        </authorList>
    </citation>
    <scope>NUCLEOTIDE SEQUENCE</scope>
    <source>
        <strain evidence="2">811</strain>
    </source>
</reference>
<keyword evidence="1" id="KW-0812">Transmembrane</keyword>
<name>A0A9D2AFK8_9FIRM</name>
<feature type="transmembrane region" description="Helical" evidence="1">
    <location>
        <begin position="135"/>
        <end position="154"/>
    </location>
</feature>
<evidence type="ECO:0000313" key="2">
    <source>
        <dbReference type="EMBL" id="HIX07988.1"/>
    </source>
</evidence>
<dbReference type="AlphaFoldDB" id="A0A9D2AFK8"/>
<evidence type="ECO:0000256" key="1">
    <source>
        <dbReference type="SAM" id="Phobius"/>
    </source>
</evidence>
<proteinExistence type="predicted"/>
<evidence type="ECO:0000313" key="3">
    <source>
        <dbReference type="Proteomes" id="UP000824204"/>
    </source>
</evidence>
<dbReference type="Proteomes" id="UP000824204">
    <property type="component" value="Unassembled WGS sequence"/>
</dbReference>
<sequence>MLKLLLCAAVVALCVAFSFLLTRRYRSRMQFYYNLSLFNERLVNEVSYTRIPLPAFLEKYSFTGDFDAMLRQKKGDFSLQNYQFSYLTEDEKKYLADYFGMIGRSDAASQRTFLSAARAELAEKKKSAEEAYKKYFALYLKLGFLAGLILVVLIV</sequence>
<protein>
    <submittedName>
        <fullName evidence="2">Stage III sporulation protein AB</fullName>
    </submittedName>
</protein>